<organism evidence="3 4">
    <name type="scientific">Fragariocoptes setiger</name>
    <dbReference type="NCBI Taxonomy" id="1670756"/>
    <lineage>
        <taxon>Eukaryota</taxon>
        <taxon>Metazoa</taxon>
        <taxon>Ecdysozoa</taxon>
        <taxon>Arthropoda</taxon>
        <taxon>Chelicerata</taxon>
        <taxon>Arachnida</taxon>
        <taxon>Acari</taxon>
        <taxon>Acariformes</taxon>
        <taxon>Trombidiformes</taxon>
        <taxon>Prostigmata</taxon>
        <taxon>Eupodina</taxon>
        <taxon>Eriophyoidea</taxon>
        <taxon>Phytoptidae</taxon>
        <taxon>Fragariocoptes</taxon>
    </lineage>
</organism>
<dbReference type="InterPro" id="IPR002404">
    <property type="entry name" value="IRS_PTB"/>
</dbReference>
<dbReference type="SUPFAM" id="SSF50729">
    <property type="entry name" value="PH domain-like"/>
    <property type="match status" value="1"/>
</dbReference>
<feature type="domain" description="IRS-type PTB" evidence="2">
    <location>
        <begin position="31"/>
        <end position="124"/>
    </location>
</feature>
<comment type="caution">
    <text evidence="3">The sequence shown here is derived from an EMBL/GenBank/DDBJ whole genome shotgun (WGS) entry which is preliminary data.</text>
</comment>
<accession>A0ABQ7SAI2</accession>
<evidence type="ECO:0000259" key="2">
    <source>
        <dbReference type="SMART" id="SM00310"/>
    </source>
</evidence>
<dbReference type="EMBL" id="JAIFTH010000151">
    <property type="protein sequence ID" value="KAG9510416.1"/>
    <property type="molecule type" value="Genomic_DNA"/>
</dbReference>
<dbReference type="InterPro" id="IPR050996">
    <property type="entry name" value="Docking_Protein_DOK"/>
</dbReference>
<feature type="non-terminal residue" evidence="3">
    <location>
        <position position="384"/>
    </location>
</feature>
<evidence type="ECO:0000313" key="3">
    <source>
        <dbReference type="EMBL" id="KAG9510416.1"/>
    </source>
</evidence>
<dbReference type="InterPro" id="IPR011993">
    <property type="entry name" value="PH-like_dom_sf"/>
</dbReference>
<dbReference type="Proteomes" id="UP000825002">
    <property type="component" value="Unassembled WGS sequence"/>
</dbReference>
<protein>
    <submittedName>
        <fullName evidence="3">Fibroblast growth factor receptor substrate 2</fullName>
    </submittedName>
</protein>
<dbReference type="SMART" id="SM01244">
    <property type="entry name" value="IRS"/>
    <property type="match status" value="1"/>
</dbReference>
<feature type="region of interest" description="Disordered" evidence="1">
    <location>
        <begin position="140"/>
        <end position="160"/>
    </location>
</feature>
<dbReference type="Pfam" id="PF02174">
    <property type="entry name" value="IRS"/>
    <property type="match status" value="1"/>
</dbReference>
<dbReference type="SMART" id="SM00310">
    <property type="entry name" value="PTBI"/>
    <property type="match status" value="1"/>
</dbReference>
<name>A0ABQ7SAI2_9ACAR</name>
<keyword evidence="3" id="KW-0675">Receptor</keyword>
<dbReference type="Gene3D" id="2.30.29.30">
    <property type="entry name" value="Pleckstrin-homology domain (PH domain)/Phosphotyrosine-binding domain (PTB)"/>
    <property type="match status" value="1"/>
</dbReference>
<proteinExistence type="predicted"/>
<gene>
    <name evidence="3" type="primary">FRS2</name>
    <name evidence="3" type="ORF">GZH46_01045</name>
</gene>
<dbReference type="PANTHER" id="PTHR21258:SF55">
    <property type="entry name" value="FI23523P1"/>
    <property type="match status" value="1"/>
</dbReference>
<reference evidence="3 4" key="1">
    <citation type="submission" date="2020-10" db="EMBL/GenBank/DDBJ databases">
        <authorList>
            <person name="Klimov P.B."/>
            <person name="Dyachkov S.M."/>
            <person name="Chetverikov P.E."/>
        </authorList>
    </citation>
    <scope>NUCLEOTIDE SEQUENCE [LARGE SCALE GENOMIC DNA]</scope>
    <source>
        <strain evidence="3">BMOC 18-1129-001#AD2665</strain>
        <tissue evidence="3">Entire mites</tissue>
    </source>
</reference>
<evidence type="ECO:0000256" key="1">
    <source>
        <dbReference type="SAM" id="MobiDB-lite"/>
    </source>
</evidence>
<keyword evidence="4" id="KW-1185">Reference proteome</keyword>
<evidence type="ECO:0000313" key="4">
    <source>
        <dbReference type="Proteomes" id="UP000825002"/>
    </source>
</evidence>
<dbReference type="PANTHER" id="PTHR21258">
    <property type="entry name" value="DOCKING PROTEIN RELATED"/>
    <property type="match status" value="1"/>
</dbReference>
<sequence length="384" mass="42200">MDLLNLFRECVYPSASLRTESIDSIDQPCPGYRFRACNINDDGQELVYGEIQLTRTELIFYPPGVFPTRWPIQFIRRFGCDENSDIFSFESGRRCKPSGIFAFKVEHASELIAALRSVIDNARGPYDQYQRIIGATKITRGDSSTNAQEPHLDPKPSEAATSINKISSDNHTKNDTKNEDQTQAGPRILYTEIDFGMTKALSSSAAEHAAAREEVSISALLSSASEKASRFASTTNSLRSAPVKPSVSAAILSNITSLPHGRRYWRRIACKMRNLSLASGGPTYSSCPKRPDRNIASSIACFRFVAPNMKQFLDTRPSISLRRALTAFTFAPAVSASADLGGQMASTSSKNIKHGAHSLAVENNDLIFFSVPPKYLLNNSLPLT</sequence>